<dbReference type="GO" id="GO:0003690">
    <property type="term" value="F:double-stranded DNA binding"/>
    <property type="evidence" value="ECO:0007669"/>
    <property type="project" value="TreeGrafter"/>
</dbReference>
<sequence length="246" mass="27841">MVLDVRIRICVLYEYKLNHPPAVAISNLNRAFGSEACSRRTVYRLYSRFRSGNEDLDDEEFMPIADDELMTAVEKEPEVSKSELARRFCVTRRTIRPMPPLDRQVKVCILYEYKLGNAADLAFLNVNRAFGDGTVTNATVHRWFSQFQDGEESLDREPTAELEYGEDGIEEDPVIVEALLARQFGLEPGTLHMHLDVLGRGEKLKEARDAQQRGGGKNATAPKVLAVLTGPFRTIITFFILTGCRR</sequence>
<evidence type="ECO:0000313" key="3">
    <source>
        <dbReference type="Proteomes" id="UP000050761"/>
    </source>
</evidence>
<dbReference type="Gene3D" id="1.10.10.1450">
    <property type="match status" value="2"/>
</dbReference>
<dbReference type="AlphaFoldDB" id="A0A3P8BGC6"/>
<dbReference type="GO" id="GO:0006303">
    <property type="term" value="P:double-strand break repair via nonhomologous end joining"/>
    <property type="evidence" value="ECO:0007669"/>
    <property type="project" value="TreeGrafter"/>
</dbReference>
<evidence type="ECO:0000313" key="2">
    <source>
        <dbReference type="EMBL" id="VDP16520.1"/>
    </source>
</evidence>
<protein>
    <submittedName>
        <fullName evidence="4">HTH_48 domain-containing protein</fullName>
    </submittedName>
</protein>
<organism evidence="2">
    <name type="scientific">Heligmosomoides polygyrus</name>
    <name type="common">Parasitic roundworm</name>
    <dbReference type="NCBI Taxonomy" id="6339"/>
    <lineage>
        <taxon>Eukaryota</taxon>
        <taxon>Metazoa</taxon>
        <taxon>Ecdysozoa</taxon>
        <taxon>Nematoda</taxon>
        <taxon>Chromadorea</taxon>
        <taxon>Rhabditida</taxon>
        <taxon>Rhabditina</taxon>
        <taxon>Rhabditomorpha</taxon>
        <taxon>Strongyloidea</taxon>
        <taxon>Heligmosomidae</taxon>
        <taxon>Heligmosomoides</taxon>
    </lineage>
</organism>
<reference evidence="4" key="2">
    <citation type="submission" date="2019-09" db="UniProtKB">
        <authorList>
            <consortium name="WormBaseParasite"/>
        </authorList>
    </citation>
    <scope>IDENTIFICATION</scope>
</reference>
<dbReference type="GO" id="GO:0035861">
    <property type="term" value="C:site of double-strand break"/>
    <property type="evidence" value="ECO:0007669"/>
    <property type="project" value="TreeGrafter"/>
</dbReference>
<dbReference type="GO" id="GO:0044774">
    <property type="term" value="P:mitotic DNA integrity checkpoint signaling"/>
    <property type="evidence" value="ECO:0007669"/>
    <property type="project" value="TreeGrafter"/>
</dbReference>
<feature type="domain" description="Mos1 transposase HTH" evidence="1">
    <location>
        <begin position="7"/>
        <end position="53"/>
    </location>
</feature>
<dbReference type="GO" id="GO:0000793">
    <property type="term" value="C:condensed chromosome"/>
    <property type="evidence" value="ECO:0007669"/>
    <property type="project" value="TreeGrafter"/>
</dbReference>
<feature type="domain" description="Mos1 transposase HTH" evidence="1">
    <location>
        <begin position="105"/>
        <end position="151"/>
    </location>
</feature>
<dbReference type="GO" id="GO:0031297">
    <property type="term" value="P:replication fork processing"/>
    <property type="evidence" value="ECO:0007669"/>
    <property type="project" value="TreeGrafter"/>
</dbReference>
<dbReference type="GO" id="GO:0046975">
    <property type="term" value="F:histone H3K36 methyltransferase activity"/>
    <property type="evidence" value="ECO:0007669"/>
    <property type="project" value="TreeGrafter"/>
</dbReference>
<name>A0A3P8BGC6_HELPZ</name>
<dbReference type="PANTHER" id="PTHR46060">
    <property type="entry name" value="MARINER MOS1 TRANSPOSASE-LIKE PROTEIN"/>
    <property type="match status" value="1"/>
</dbReference>
<dbReference type="GO" id="GO:0015074">
    <property type="term" value="P:DNA integration"/>
    <property type="evidence" value="ECO:0007669"/>
    <property type="project" value="TreeGrafter"/>
</dbReference>
<dbReference type="GO" id="GO:0003697">
    <property type="term" value="F:single-stranded DNA binding"/>
    <property type="evidence" value="ECO:0007669"/>
    <property type="project" value="TreeGrafter"/>
</dbReference>
<dbReference type="WBParaSite" id="HPBE_0001974901-mRNA-1">
    <property type="protein sequence ID" value="HPBE_0001974901-mRNA-1"/>
    <property type="gene ID" value="HPBE_0001974901"/>
</dbReference>
<accession>A0A3P8BGC6</accession>
<dbReference type="EMBL" id="UZAH01031592">
    <property type="protein sequence ID" value="VDP16520.1"/>
    <property type="molecule type" value="Genomic_DNA"/>
</dbReference>
<dbReference type="GO" id="GO:0000014">
    <property type="term" value="F:single-stranded DNA endodeoxyribonuclease activity"/>
    <property type="evidence" value="ECO:0007669"/>
    <property type="project" value="TreeGrafter"/>
</dbReference>
<dbReference type="InterPro" id="IPR052709">
    <property type="entry name" value="Transposase-MT_Hybrid"/>
</dbReference>
<keyword evidence="3" id="KW-1185">Reference proteome</keyword>
<evidence type="ECO:0000313" key="4">
    <source>
        <dbReference type="WBParaSite" id="HPBE_0001974901-mRNA-1"/>
    </source>
</evidence>
<reference evidence="2 3" key="1">
    <citation type="submission" date="2018-11" db="EMBL/GenBank/DDBJ databases">
        <authorList>
            <consortium name="Pathogen Informatics"/>
        </authorList>
    </citation>
    <scope>NUCLEOTIDE SEQUENCE [LARGE SCALE GENOMIC DNA]</scope>
</reference>
<dbReference type="GO" id="GO:0000729">
    <property type="term" value="P:DNA double-strand break processing"/>
    <property type="evidence" value="ECO:0007669"/>
    <property type="project" value="TreeGrafter"/>
</dbReference>
<dbReference type="InterPro" id="IPR041426">
    <property type="entry name" value="Mos1_HTH"/>
</dbReference>
<dbReference type="GO" id="GO:0042800">
    <property type="term" value="F:histone H3K4 methyltransferase activity"/>
    <property type="evidence" value="ECO:0007669"/>
    <property type="project" value="TreeGrafter"/>
</dbReference>
<proteinExistence type="predicted"/>
<evidence type="ECO:0000259" key="1">
    <source>
        <dbReference type="Pfam" id="PF17906"/>
    </source>
</evidence>
<dbReference type="Pfam" id="PF17906">
    <property type="entry name" value="HTH_48"/>
    <property type="match status" value="2"/>
</dbReference>
<gene>
    <name evidence="2" type="ORF">HPBE_LOCUS19748</name>
</gene>
<dbReference type="GO" id="GO:0044547">
    <property type="term" value="F:DNA topoisomerase binding"/>
    <property type="evidence" value="ECO:0007669"/>
    <property type="project" value="TreeGrafter"/>
</dbReference>
<dbReference type="GO" id="GO:0005634">
    <property type="term" value="C:nucleus"/>
    <property type="evidence" value="ECO:0007669"/>
    <property type="project" value="TreeGrafter"/>
</dbReference>
<dbReference type="OrthoDB" id="5860680at2759"/>
<dbReference type="Proteomes" id="UP000050761">
    <property type="component" value="Unassembled WGS sequence"/>
</dbReference>
<dbReference type="PANTHER" id="PTHR46060:SF2">
    <property type="entry name" value="HISTONE-LYSINE N-METHYLTRANSFERASE SETMAR"/>
    <property type="match status" value="1"/>
</dbReference>